<evidence type="ECO:0000313" key="2">
    <source>
        <dbReference type="EMBL" id="RAS55675.1"/>
    </source>
</evidence>
<keyword evidence="2" id="KW-0808">Transferase</keyword>
<comment type="caution">
    <text evidence="2">The sequence shown here is derived from an EMBL/GenBank/DDBJ whole genome shotgun (WGS) entry which is preliminary data.</text>
</comment>
<dbReference type="PIRSF" id="PIRSF028162">
    <property type="entry name" value="BcbE_prd"/>
    <property type="match status" value="1"/>
</dbReference>
<dbReference type="InterPro" id="IPR005835">
    <property type="entry name" value="NTP_transferase_dom"/>
</dbReference>
<dbReference type="EMBL" id="QLTR01000045">
    <property type="protein sequence ID" value="RAS55675.1"/>
    <property type="molecule type" value="Genomic_DNA"/>
</dbReference>
<dbReference type="GO" id="GO:0016740">
    <property type="term" value="F:transferase activity"/>
    <property type="evidence" value="ECO:0007669"/>
    <property type="project" value="UniProtKB-KW"/>
</dbReference>
<evidence type="ECO:0000259" key="1">
    <source>
        <dbReference type="Pfam" id="PF00483"/>
    </source>
</evidence>
<accession>A0A329DY81</accession>
<proteinExistence type="predicted"/>
<dbReference type="InterPro" id="IPR016873">
    <property type="entry name" value="Caps_polysacc_synth_BcbE_prd"/>
</dbReference>
<gene>
    <name evidence="2" type="ORF">DET48_1452</name>
</gene>
<sequence length="250" mass="28397">MKKIVNLLMPMAGRGSRFSKSGYSLPKPLVKLNGKPFFWWSIMSISRSVEITTLTCVILKEHIEKFDIDKKILSYFPEARFVILEDVTSGALETAISGLKCINNDLPVIINDCDHAFEVNKLSESINLLKESENLDGYLCHFKSDSPAYSYGQYDQSEKLIETVEKRVISNLAIAGAYIFKSKQLVSLYYEEYKNNCLYDELFISGLYNFMVSDGKVIKGILLDSHLSFGTPDELAFASKNNTYTNWKLQ</sequence>
<dbReference type="Gene3D" id="3.90.550.10">
    <property type="entry name" value="Spore Coat Polysaccharide Biosynthesis Protein SpsA, Chain A"/>
    <property type="match status" value="1"/>
</dbReference>
<dbReference type="AlphaFoldDB" id="A0A329DY81"/>
<feature type="domain" description="Nucleotidyl transferase" evidence="1">
    <location>
        <begin position="12"/>
        <end position="195"/>
    </location>
</feature>
<organism evidence="2 3">
    <name type="scientific">Vibrio diazotrophicus</name>
    <dbReference type="NCBI Taxonomy" id="685"/>
    <lineage>
        <taxon>Bacteria</taxon>
        <taxon>Pseudomonadati</taxon>
        <taxon>Pseudomonadota</taxon>
        <taxon>Gammaproteobacteria</taxon>
        <taxon>Vibrionales</taxon>
        <taxon>Vibrionaceae</taxon>
        <taxon>Vibrio</taxon>
    </lineage>
</organism>
<reference evidence="2 3" key="1">
    <citation type="submission" date="2018-06" db="EMBL/GenBank/DDBJ databases">
        <title>Freshwater and sediment microbial communities from various areas in North America, analyzing microbe dynamics in response to fracking.</title>
        <authorList>
            <person name="Lamendella R."/>
        </authorList>
    </citation>
    <scope>NUCLEOTIDE SEQUENCE [LARGE SCALE GENOMIC DNA]</scope>
    <source>
        <strain evidence="2 3">99A</strain>
    </source>
</reference>
<name>A0A329DY81_VIBDI</name>
<protein>
    <submittedName>
        <fullName evidence="2">Nucleotidyltransferase-like protein</fullName>
    </submittedName>
</protein>
<dbReference type="SUPFAM" id="SSF53448">
    <property type="entry name" value="Nucleotide-diphospho-sugar transferases"/>
    <property type="match status" value="1"/>
</dbReference>
<dbReference type="Proteomes" id="UP000248729">
    <property type="component" value="Unassembled WGS sequence"/>
</dbReference>
<evidence type="ECO:0000313" key="3">
    <source>
        <dbReference type="Proteomes" id="UP000248729"/>
    </source>
</evidence>
<dbReference type="InterPro" id="IPR029044">
    <property type="entry name" value="Nucleotide-diphossugar_trans"/>
</dbReference>
<dbReference type="Pfam" id="PF00483">
    <property type="entry name" value="NTP_transferase"/>
    <property type="match status" value="1"/>
</dbReference>